<proteinExistence type="predicted"/>
<feature type="region of interest" description="Disordered" evidence="1">
    <location>
        <begin position="1"/>
        <end position="47"/>
    </location>
</feature>
<evidence type="ECO:0000256" key="1">
    <source>
        <dbReference type="SAM" id="MobiDB-lite"/>
    </source>
</evidence>
<reference evidence="2 3" key="1">
    <citation type="journal article" date="2020" name="Int. J. Syst. Evol. Microbiol.">
        <title>Reclassification of Streptomyces castelarensis and Streptomyces sporoclivatus as later heterotypic synonyms of Streptomyces antimycoticus.</title>
        <authorList>
            <person name="Komaki H."/>
            <person name="Tamura T."/>
        </authorList>
    </citation>
    <scope>NUCLEOTIDE SEQUENCE [LARGE SCALE GENOMIC DNA]</scope>
    <source>
        <strain evidence="2 3">NBRC 100767</strain>
    </source>
</reference>
<dbReference type="Proteomes" id="UP000463951">
    <property type="component" value="Chromosome"/>
</dbReference>
<feature type="compositionally biased region" description="Basic residues" evidence="1">
    <location>
        <begin position="134"/>
        <end position="156"/>
    </location>
</feature>
<gene>
    <name evidence="2" type="ORF">SSPO_010970</name>
</gene>
<dbReference type="EMBL" id="AP019620">
    <property type="protein sequence ID" value="BBJ38379.1"/>
    <property type="molecule type" value="Genomic_DNA"/>
</dbReference>
<name>A0A499UML7_9ACTN</name>
<sequence>MARQPVTDHVAKPYPTRHTPGTEPARISSTTLPQGWPVSTARSADGASAKGEICRTWGWSRPSWTRRASSPRVSALMSPYCRVLTVASPDTAARFSARPLSRGNRAETPDALLGQCALWRVTLEKMAGQGGVRGSRKAAARVPRRRAAHRGAVHRR</sequence>
<accession>A0A499UML7</accession>
<evidence type="ECO:0000313" key="2">
    <source>
        <dbReference type="EMBL" id="BBJ38379.1"/>
    </source>
</evidence>
<organism evidence="2 3">
    <name type="scientific">Streptomyces antimycoticus</name>
    <dbReference type="NCBI Taxonomy" id="68175"/>
    <lineage>
        <taxon>Bacteria</taxon>
        <taxon>Bacillati</taxon>
        <taxon>Actinomycetota</taxon>
        <taxon>Actinomycetes</taxon>
        <taxon>Kitasatosporales</taxon>
        <taxon>Streptomycetaceae</taxon>
        <taxon>Streptomyces</taxon>
        <taxon>Streptomyces violaceusniger group</taxon>
    </lineage>
</organism>
<feature type="region of interest" description="Disordered" evidence="1">
    <location>
        <begin position="130"/>
        <end position="156"/>
    </location>
</feature>
<evidence type="ECO:0000313" key="3">
    <source>
        <dbReference type="Proteomes" id="UP000463951"/>
    </source>
</evidence>
<dbReference type="AlphaFoldDB" id="A0A499UML7"/>
<protein>
    <submittedName>
        <fullName evidence="2">Uncharacterized protein</fullName>
    </submittedName>
</protein>